<dbReference type="InterPro" id="IPR005545">
    <property type="entry name" value="YCII"/>
</dbReference>
<evidence type="ECO:0000259" key="2">
    <source>
        <dbReference type="Pfam" id="PF03795"/>
    </source>
</evidence>
<evidence type="ECO:0000313" key="4">
    <source>
        <dbReference type="Proteomes" id="UP000326936"/>
    </source>
</evidence>
<reference evidence="3 4" key="1">
    <citation type="submission" date="2019-10" db="EMBL/GenBank/DDBJ databases">
        <title>Complete genome sequence of Vibrio sp. strain THAF100, isolated from non-filtered water from the water column of tank 6 of a marine aquarium containing stony-coral fragments. Water maintained at 26 degree C.</title>
        <authorList>
            <person name="Ruckert C."/>
            <person name="Franco A."/>
            <person name="Kalinowski J."/>
            <person name="Glaeser S."/>
        </authorList>
    </citation>
    <scope>NUCLEOTIDE SEQUENCE [LARGE SCALE GENOMIC DNA]</scope>
    <source>
        <strain evidence="3 4">THAF100</strain>
    </source>
</reference>
<proteinExistence type="inferred from homology"/>
<dbReference type="AlphaFoldDB" id="A0A5P9CK08"/>
<dbReference type="Proteomes" id="UP000326936">
    <property type="component" value="Chromosome"/>
</dbReference>
<name>A0A5P9CK08_9VIBR</name>
<evidence type="ECO:0000256" key="1">
    <source>
        <dbReference type="ARBA" id="ARBA00007689"/>
    </source>
</evidence>
<gene>
    <name evidence="3" type="ORF">FIV01_08910</name>
</gene>
<dbReference type="KEGG" id="vaq:FIV01_08910"/>
<dbReference type="SUPFAM" id="SSF54909">
    <property type="entry name" value="Dimeric alpha+beta barrel"/>
    <property type="match status" value="1"/>
</dbReference>
<dbReference type="PANTHER" id="PTHR37828">
    <property type="entry name" value="GSR2449 PROTEIN"/>
    <property type="match status" value="1"/>
</dbReference>
<evidence type="ECO:0000313" key="3">
    <source>
        <dbReference type="EMBL" id="QFT26546.1"/>
    </source>
</evidence>
<feature type="domain" description="YCII-related" evidence="2">
    <location>
        <begin position="1"/>
        <end position="81"/>
    </location>
</feature>
<sequence length="98" mass="11102">MFIVSITYTSDMSQIDKYLEEHISYLDKHYEKGSFIASGRKVPRTGGVILATAGNRGDLEQILDEDPFKVHHLADYEIIEFIPTKFAPEFASLVQSYG</sequence>
<accession>A0A5P9CK08</accession>
<keyword evidence="4" id="KW-1185">Reference proteome</keyword>
<dbReference type="InterPro" id="IPR011008">
    <property type="entry name" value="Dimeric_a/b-barrel"/>
</dbReference>
<dbReference type="Gene3D" id="3.30.70.1060">
    <property type="entry name" value="Dimeric alpha+beta barrel"/>
    <property type="match status" value="1"/>
</dbReference>
<protein>
    <submittedName>
        <fullName evidence="3">YCII-related domain protein</fullName>
    </submittedName>
</protein>
<dbReference type="OrthoDB" id="9814407at2"/>
<dbReference type="Pfam" id="PF03795">
    <property type="entry name" value="YCII"/>
    <property type="match status" value="1"/>
</dbReference>
<comment type="similarity">
    <text evidence="1">Belongs to the YciI family.</text>
</comment>
<dbReference type="PANTHER" id="PTHR37828:SF1">
    <property type="entry name" value="YCII-RELATED DOMAIN-CONTAINING PROTEIN"/>
    <property type="match status" value="1"/>
</dbReference>
<organism evidence="3 4">
    <name type="scientific">Vibrio aquimaris</name>
    <dbReference type="NCBI Taxonomy" id="2587862"/>
    <lineage>
        <taxon>Bacteria</taxon>
        <taxon>Pseudomonadati</taxon>
        <taxon>Pseudomonadota</taxon>
        <taxon>Gammaproteobacteria</taxon>
        <taxon>Vibrionales</taxon>
        <taxon>Vibrionaceae</taxon>
        <taxon>Vibrio</taxon>
    </lineage>
</organism>
<dbReference type="EMBL" id="CP045350">
    <property type="protein sequence ID" value="QFT26546.1"/>
    <property type="molecule type" value="Genomic_DNA"/>
</dbReference>